<protein>
    <submittedName>
        <fullName evidence="1">Fucose kinase</fullName>
    </submittedName>
</protein>
<dbReference type="Proteomes" id="UP000284403">
    <property type="component" value="Unassembled WGS sequence"/>
</dbReference>
<evidence type="ECO:0000313" key="1">
    <source>
        <dbReference type="EMBL" id="RNF19290.1"/>
    </source>
</evidence>
<organism evidence="1 2">
    <name type="scientific">Trypanosoma conorhini</name>
    <dbReference type="NCBI Taxonomy" id="83891"/>
    <lineage>
        <taxon>Eukaryota</taxon>
        <taxon>Discoba</taxon>
        <taxon>Euglenozoa</taxon>
        <taxon>Kinetoplastea</taxon>
        <taxon>Metakinetoplastina</taxon>
        <taxon>Trypanosomatida</taxon>
        <taxon>Trypanosomatidae</taxon>
        <taxon>Trypanosoma</taxon>
    </lineage>
</organism>
<dbReference type="GO" id="GO:0016301">
    <property type="term" value="F:kinase activity"/>
    <property type="evidence" value="ECO:0007669"/>
    <property type="project" value="UniProtKB-KW"/>
</dbReference>
<dbReference type="AlphaFoldDB" id="A0A3R7NJF1"/>
<keyword evidence="1" id="KW-0808">Transferase</keyword>
<sequence length="120" mass="13342">MPRARVLRCICARWGESSLAPAAPAEGRGEKTAEKEGELRKKELPRLLRGLSLTSEAVERAHGLRSSEELAARAQEREAAAFRLLEAESLQQLTISCFRPSPQLSTREEETLLGRRSCAR</sequence>
<dbReference type="RefSeq" id="XP_029228781.1">
    <property type="nucleotide sequence ID" value="XM_029371137.1"/>
</dbReference>
<reference evidence="1 2" key="1">
    <citation type="journal article" date="2018" name="BMC Genomics">
        <title>Genomic comparison of Trypanosoma conorhini and Trypanosoma rangeli to Trypanosoma cruzi strains of high and low virulence.</title>
        <authorList>
            <person name="Bradwell K.R."/>
            <person name="Koparde V.N."/>
            <person name="Matveyev A.V."/>
            <person name="Serrano M.G."/>
            <person name="Alves J.M."/>
            <person name="Parikh H."/>
            <person name="Huang B."/>
            <person name="Lee V."/>
            <person name="Espinosa-Alvarez O."/>
            <person name="Ortiz P.A."/>
            <person name="Costa-Martins A.G."/>
            <person name="Teixeira M.M."/>
            <person name="Buck G.A."/>
        </authorList>
    </citation>
    <scope>NUCLEOTIDE SEQUENCE [LARGE SCALE GENOMIC DNA]</scope>
    <source>
        <strain evidence="1 2">025E</strain>
    </source>
</reference>
<comment type="caution">
    <text evidence="1">The sequence shown here is derived from an EMBL/GenBank/DDBJ whole genome shotgun (WGS) entry which is preliminary data.</text>
</comment>
<dbReference type="GeneID" id="40317836"/>
<proteinExistence type="predicted"/>
<dbReference type="EMBL" id="MKKU01000210">
    <property type="protein sequence ID" value="RNF19290.1"/>
    <property type="molecule type" value="Genomic_DNA"/>
</dbReference>
<keyword evidence="1" id="KW-0418">Kinase</keyword>
<name>A0A3R7NJF1_9TRYP</name>
<keyword evidence="2" id="KW-1185">Reference proteome</keyword>
<gene>
    <name evidence="1" type="ORF">Tco025E_04225</name>
</gene>
<accession>A0A3R7NJF1</accession>
<evidence type="ECO:0000313" key="2">
    <source>
        <dbReference type="Proteomes" id="UP000284403"/>
    </source>
</evidence>